<dbReference type="InterPro" id="IPR036962">
    <property type="entry name" value="Glyco_hydro_3_N_sf"/>
</dbReference>
<dbReference type="OrthoDB" id="9805821at2"/>
<organism evidence="7 8">
    <name type="scientific">Trichococcus shcherbakoviae</name>
    <dbReference type="NCBI Taxonomy" id="2094020"/>
    <lineage>
        <taxon>Bacteria</taxon>
        <taxon>Bacillati</taxon>
        <taxon>Bacillota</taxon>
        <taxon>Bacilli</taxon>
        <taxon>Lactobacillales</taxon>
        <taxon>Carnobacteriaceae</taxon>
        <taxon>Trichococcus</taxon>
    </lineage>
</organism>
<evidence type="ECO:0000313" key="7">
    <source>
        <dbReference type="EMBL" id="SYZ77329.1"/>
    </source>
</evidence>
<evidence type="ECO:0000256" key="2">
    <source>
        <dbReference type="ARBA" id="ARBA00005336"/>
    </source>
</evidence>
<dbReference type="PANTHER" id="PTHR30480">
    <property type="entry name" value="BETA-HEXOSAMINIDASE-RELATED"/>
    <property type="match status" value="1"/>
</dbReference>
<evidence type="ECO:0000256" key="3">
    <source>
        <dbReference type="ARBA" id="ARBA00012663"/>
    </source>
</evidence>
<sequence length="559" mass="61472">MVDLKGNPFYLKDEQIAWVNRTLENLTLDEKVGQLFCPIGMSTDEKALFDLAANKKVGGLLFRPGKGEEMQQAHRYLQQQAKVPMLIAANLEAGGTGSAIDGTRIGNPMLLAAGQDAEFGHHLGEVCAKEGSAVGVNWAFAPVVDIDYNFHNPITNVRTYGSDPETVLNYAKGFVEAVQQNGVAASIKHFPGDGIDFRDQHLVTTVNTLPLEEWRSTYGKVYSGLIEAGSLSVMIGHIALPAVQKSEEDAFLPATLSPVIMQELLREELGFNGVITSDATPMVGFCAAMERRLAVPTAIAAGCDIFLFNKDLDEDIRFMKEGIANGILTPERIDEAVTRILAMKAALKLPEKQADALLVPTKEELAVLQANQHVQWAKQAADNGITLVKDTADNLPLRPEATPRLLLQVIGPYEEANTQITSTVIPLLEKAGFRVTLYQPEDFTTGFESVSQFRSKYDAVLYLANVENRSNATTTRINWYTFFGQGNNIPWFVDEVPTVFASLENPYHLMDVPMVKTYINTYDNHQTVIEALVAKILGKSDFKGVSPIDPYCGLMDARR</sequence>
<dbReference type="InterPro" id="IPR017853">
    <property type="entry name" value="GH"/>
</dbReference>
<protein>
    <recommendedName>
        <fullName evidence="3">beta-N-acetylhexosaminidase</fullName>
        <ecNumber evidence="3">3.2.1.52</ecNumber>
    </recommendedName>
</protein>
<feature type="domain" description="Glycoside hydrolase family 3 N-terminal" evidence="6">
    <location>
        <begin position="27"/>
        <end position="342"/>
    </location>
</feature>
<dbReference type="EC" id="3.2.1.52" evidence="3"/>
<dbReference type="Pfam" id="PF00933">
    <property type="entry name" value="Glyco_hydro_3"/>
    <property type="match status" value="1"/>
</dbReference>
<dbReference type="GO" id="GO:0005975">
    <property type="term" value="P:carbohydrate metabolic process"/>
    <property type="evidence" value="ECO:0007669"/>
    <property type="project" value="InterPro"/>
</dbReference>
<evidence type="ECO:0000313" key="8">
    <source>
        <dbReference type="Proteomes" id="UP000262072"/>
    </source>
</evidence>
<name>A0A383TCC6_9LACT</name>
<evidence type="ECO:0000256" key="4">
    <source>
        <dbReference type="ARBA" id="ARBA00022801"/>
    </source>
</evidence>
<keyword evidence="4" id="KW-0378">Hydrolase</keyword>
<reference evidence="8" key="1">
    <citation type="submission" date="2018-05" db="EMBL/GenBank/DDBJ databases">
        <authorList>
            <person name="Strepis N."/>
        </authorList>
    </citation>
    <scope>NUCLEOTIDE SEQUENCE [LARGE SCALE GENOMIC DNA]</scope>
</reference>
<dbReference type="AlphaFoldDB" id="A0A383TCC6"/>
<dbReference type="Gene3D" id="3.20.20.300">
    <property type="entry name" value="Glycoside hydrolase, family 3, N-terminal domain"/>
    <property type="match status" value="1"/>
</dbReference>
<dbReference type="Proteomes" id="UP000262072">
    <property type="component" value="Unassembled WGS sequence"/>
</dbReference>
<keyword evidence="5" id="KW-0326">Glycosidase</keyword>
<proteinExistence type="inferred from homology"/>
<dbReference type="SUPFAM" id="SSF51445">
    <property type="entry name" value="(Trans)glycosidases"/>
    <property type="match status" value="1"/>
</dbReference>
<dbReference type="InterPro" id="IPR036881">
    <property type="entry name" value="Glyco_hydro_3_C_sf"/>
</dbReference>
<comment type="similarity">
    <text evidence="2">Belongs to the glycosyl hydrolase 3 family.</text>
</comment>
<evidence type="ECO:0000256" key="5">
    <source>
        <dbReference type="ARBA" id="ARBA00023295"/>
    </source>
</evidence>
<dbReference type="InterPro" id="IPR001764">
    <property type="entry name" value="Glyco_hydro_3_N"/>
</dbReference>
<dbReference type="EMBL" id="UNRR01000007">
    <property type="protein sequence ID" value="SYZ77329.1"/>
    <property type="molecule type" value="Genomic_DNA"/>
</dbReference>
<dbReference type="RefSeq" id="WP_119092220.1">
    <property type="nucleotide sequence ID" value="NZ_UNRR01000007.1"/>
</dbReference>
<dbReference type="InterPro" id="IPR050226">
    <property type="entry name" value="NagZ_Beta-hexosaminidase"/>
</dbReference>
<evidence type="ECO:0000256" key="1">
    <source>
        <dbReference type="ARBA" id="ARBA00001231"/>
    </source>
</evidence>
<evidence type="ECO:0000259" key="6">
    <source>
        <dbReference type="Pfam" id="PF00933"/>
    </source>
</evidence>
<dbReference type="PANTHER" id="PTHR30480:SF13">
    <property type="entry name" value="BETA-HEXOSAMINIDASE"/>
    <property type="match status" value="1"/>
</dbReference>
<dbReference type="GO" id="GO:0004563">
    <property type="term" value="F:beta-N-acetylhexosaminidase activity"/>
    <property type="evidence" value="ECO:0007669"/>
    <property type="project" value="UniProtKB-EC"/>
</dbReference>
<gene>
    <name evidence="7" type="ORF">TART1_0097</name>
</gene>
<dbReference type="Gene3D" id="3.40.50.1700">
    <property type="entry name" value="Glycoside hydrolase family 3 C-terminal domain"/>
    <property type="match status" value="1"/>
</dbReference>
<dbReference type="GO" id="GO:0009254">
    <property type="term" value="P:peptidoglycan turnover"/>
    <property type="evidence" value="ECO:0007669"/>
    <property type="project" value="TreeGrafter"/>
</dbReference>
<comment type="catalytic activity">
    <reaction evidence="1">
        <text>Hydrolysis of terminal non-reducing N-acetyl-D-hexosamine residues in N-acetyl-beta-D-hexosaminides.</text>
        <dbReference type="EC" id="3.2.1.52"/>
    </reaction>
</comment>
<accession>A0A383TCC6</accession>